<evidence type="ECO:0000256" key="2">
    <source>
        <dbReference type="ARBA" id="ARBA00012438"/>
    </source>
</evidence>
<dbReference type="InterPro" id="IPR004358">
    <property type="entry name" value="Sig_transdc_His_kin-like_C"/>
</dbReference>
<dbReference type="InterPro" id="IPR036890">
    <property type="entry name" value="HATPase_C_sf"/>
</dbReference>
<keyword evidence="9" id="KW-0547">Nucleotide-binding</keyword>
<feature type="transmembrane region" description="Helical" evidence="7">
    <location>
        <begin position="75"/>
        <end position="93"/>
    </location>
</feature>
<dbReference type="PANTHER" id="PTHR43711">
    <property type="entry name" value="TWO-COMPONENT HISTIDINE KINASE"/>
    <property type="match status" value="1"/>
</dbReference>
<evidence type="ECO:0000256" key="3">
    <source>
        <dbReference type="ARBA" id="ARBA00022553"/>
    </source>
</evidence>
<keyword evidence="3" id="KW-0597">Phosphoprotein</keyword>
<keyword evidence="4" id="KW-0808">Transferase</keyword>
<evidence type="ECO:0000256" key="1">
    <source>
        <dbReference type="ARBA" id="ARBA00000085"/>
    </source>
</evidence>
<keyword evidence="5" id="KW-0418">Kinase</keyword>
<dbReference type="InterPro" id="IPR005467">
    <property type="entry name" value="His_kinase_dom"/>
</dbReference>
<evidence type="ECO:0000256" key="5">
    <source>
        <dbReference type="ARBA" id="ARBA00022777"/>
    </source>
</evidence>
<evidence type="ECO:0000313" key="9">
    <source>
        <dbReference type="EMBL" id="UTF53995.1"/>
    </source>
</evidence>
<keyword evidence="9" id="KW-0067">ATP-binding</keyword>
<dbReference type="InterPro" id="IPR050736">
    <property type="entry name" value="Sensor_HK_Regulatory"/>
</dbReference>
<protein>
    <recommendedName>
        <fullName evidence="2">histidine kinase</fullName>
        <ecNumber evidence="2">2.7.13.3</ecNumber>
    </recommendedName>
</protein>
<organism evidence="9 10">
    <name type="scientific">Natronosalvus rutilus</name>
    <dbReference type="NCBI Taxonomy" id="2953753"/>
    <lineage>
        <taxon>Archaea</taxon>
        <taxon>Methanobacteriati</taxon>
        <taxon>Methanobacteriota</taxon>
        <taxon>Stenosarchaea group</taxon>
        <taxon>Halobacteria</taxon>
        <taxon>Halobacteriales</taxon>
        <taxon>Natrialbaceae</taxon>
        <taxon>Natronosalvus</taxon>
    </lineage>
</organism>
<dbReference type="KEGG" id="sawl:NGM29_01525"/>
<dbReference type="SMART" id="SM00387">
    <property type="entry name" value="HATPase_c"/>
    <property type="match status" value="1"/>
</dbReference>
<feature type="transmembrane region" description="Helical" evidence="7">
    <location>
        <begin position="41"/>
        <end position="63"/>
    </location>
</feature>
<dbReference type="Proteomes" id="UP001056855">
    <property type="component" value="Chromosome"/>
</dbReference>
<keyword evidence="6" id="KW-0902">Two-component regulatory system</keyword>
<dbReference type="InterPro" id="IPR003594">
    <property type="entry name" value="HATPase_dom"/>
</dbReference>
<name>A0A9E7SUZ8_9EURY</name>
<dbReference type="CDD" id="cd00082">
    <property type="entry name" value="HisKA"/>
    <property type="match status" value="1"/>
</dbReference>
<dbReference type="GO" id="GO:0000155">
    <property type="term" value="F:phosphorelay sensor kinase activity"/>
    <property type="evidence" value="ECO:0007669"/>
    <property type="project" value="InterPro"/>
</dbReference>
<feature type="domain" description="Histidine kinase" evidence="8">
    <location>
        <begin position="331"/>
        <end position="524"/>
    </location>
</feature>
<evidence type="ECO:0000259" key="8">
    <source>
        <dbReference type="PROSITE" id="PS50109"/>
    </source>
</evidence>
<dbReference type="EMBL" id="CP100355">
    <property type="protein sequence ID" value="UTF53995.1"/>
    <property type="molecule type" value="Genomic_DNA"/>
</dbReference>
<dbReference type="SUPFAM" id="SSF55874">
    <property type="entry name" value="ATPase domain of HSP90 chaperone/DNA topoisomerase II/histidine kinase"/>
    <property type="match status" value="1"/>
</dbReference>
<keyword evidence="10" id="KW-1185">Reference proteome</keyword>
<dbReference type="Gene3D" id="1.10.287.130">
    <property type="match status" value="1"/>
</dbReference>
<feature type="transmembrane region" description="Helical" evidence="7">
    <location>
        <begin position="119"/>
        <end position="140"/>
    </location>
</feature>
<keyword evidence="7" id="KW-0472">Membrane</keyword>
<dbReference type="PROSITE" id="PS50109">
    <property type="entry name" value="HIS_KIN"/>
    <property type="match status" value="1"/>
</dbReference>
<proteinExistence type="predicted"/>
<dbReference type="GO" id="GO:0005524">
    <property type="term" value="F:ATP binding"/>
    <property type="evidence" value="ECO:0007669"/>
    <property type="project" value="UniProtKB-KW"/>
</dbReference>
<feature type="transmembrane region" description="Helical" evidence="7">
    <location>
        <begin position="152"/>
        <end position="170"/>
    </location>
</feature>
<feature type="transmembrane region" description="Helical" evidence="7">
    <location>
        <begin position="9"/>
        <end position="29"/>
    </location>
</feature>
<evidence type="ECO:0000256" key="7">
    <source>
        <dbReference type="SAM" id="Phobius"/>
    </source>
</evidence>
<gene>
    <name evidence="9" type="ORF">NGM29_01525</name>
</gene>
<comment type="catalytic activity">
    <reaction evidence="1">
        <text>ATP + protein L-histidine = ADP + protein N-phospho-L-histidine.</text>
        <dbReference type="EC" id="2.7.13.3"/>
    </reaction>
</comment>
<dbReference type="SMART" id="SM00388">
    <property type="entry name" value="HisKA"/>
    <property type="match status" value="1"/>
</dbReference>
<feature type="transmembrane region" description="Helical" evidence="7">
    <location>
        <begin position="182"/>
        <end position="203"/>
    </location>
</feature>
<dbReference type="Gene3D" id="3.30.565.10">
    <property type="entry name" value="Histidine kinase-like ATPase, C-terminal domain"/>
    <property type="match status" value="1"/>
</dbReference>
<dbReference type="InterPro" id="IPR000014">
    <property type="entry name" value="PAS"/>
</dbReference>
<dbReference type="PRINTS" id="PR00344">
    <property type="entry name" value="BCTRLSENSOR"/>
</dbReference>
<evidence type="ECO:0000256" key="4">
    <source>
        <dbReference type="ARBA" id="ARBA00022679"/>
    </source>
</evidence>
<dbReference type="CDD" id="cd00130">
    <property type="entry name" value="PAS"/>
    <property type="match status" value="1"/>
</dbReference>
<dbReference type="Pfam" id="PF00512">
    <property type="entry name" value="HisKA"/>
    <property type="match status" value="1"/>
</dbReference>
<dbReference type="PANTHER" id="PTHR43711:SF1">
    <property type="entry name" value="HISTIDINE KINASE 1"/>
    <property type="match status" value="1"/>
</dbReference>
<accession>A0A9E7SUZ8</accession>
<dbReference type="EC" id="2.7.13.3" evidence="2"/>
<dbReference type="InterPro" id="IPR003661">
    <property type="entry name" value="HisK_dim/P_dom"/>
</dbReference>
<keyword evidence="7" id="KW-1133">Transmembrane helix</keyword>
<evidence type="ECO:0000313" key="10">
    <source>
        <dbReference type="Proteomes" id="UP001056855"/>
    </source>
</evidence>
<dbReference type="Pfam" id="PF16927">
    <property type="entry name" value="HisKA_7TM"/>
    <property type="match status" value="1"/>
</dbReference>
<dbReference type="InterPro" id="IPR031621">
    <property type="entry name" value="HisKA_7TM"/>
</dbReference>
<dbReference type="Pfam" id="PF02518">
    <property type="entry name" value="HATPase_c"/>
    <property type="match status" value="1"/>
</dbReference>
<sequence>MRTRGADSSVVLFFGLSLGAFLWTGFSALKLLHTDPDVKLLFYQLLHVGVALVSPLLFLFALACTDRHRWLRWDVVAGVIAIPTLFVVLLFVGPDDAVIAGVNVMEGDLTLVRVEDGPVFYVFSLYTLALTVAAIVVIGLEARRVGPSYYQQAGLLTVGAASPLVFAVLSKSAVPPFGSDTINLVPVSGAIAATAFAIAIFSYRLFSLPPLAYATVIKYSPDGTFVLDADGQIVHVNERGRTLLEHLGGDFGSPLASLLPSFDLETLTGEDEPIPIDVDGEVRYVRPLAEPLERGNRRVGWVVVLRDVTESQHSRRQLETQYEQMDAFAATVSHDLRNPLAVAQGYLELAREDADSEALENVAIAHSRMESIVTDILALARRGDRVGERAEISLGSVLDTAWSAVDTKQATLAVETDRTIYADPTTVQHVFENLLRNAIEHGGPEVEITVGDFDGGIFVEDTGTGIPDTEREAIFDPGYTTSPDGTGYGLELVRTIVDAHGWTLALADGSTEGARFEITGLSAEREC</sequence>
<dbReference type="Gene3D" id="3.30.450.20">
    <property type="entry name" value="PAS domain"/>
    <property type="match status" value="1"/>
</dbReference>
<reference evidence="9" key="1">
    <citation type="submission" date="2022-06" db="EMBL/GenBank/DDBJ databases">
        <title>Diverse halophilic archaea isolated from saline environments.</title>
        <authorList>
            <person name="Cui H.-L."/>
        </authorList>
    </citation>
    <scope>NUCLEOTIDE SEQUENCE</scope>
    <source>
        <strain evidence="9">WLHS1</strain>
    </source>
</reference>
<dbReference type="Pfam" id="PF13188">
    <property type="entry name" value="PAS_8"/>
    <property type="match status" value="1"/>
</dbReference>
<dbReference type="SUPFAM" id="SSF47384">
    <property type="entry name" value="Homodimeric domain of signal transducing histidine kinase"/>
    <property type="match status" value="1"/>
</dbReference>
<keyword evidence="7" id="KW-0812">Transmembrane</keyword>
<dbReference type="InterPro" id="IPR036097">
    <property type="entry name" value="HisK_dim/P_sf"/>
</dbReference>
<dbReference type="InterPro" id="IPR035965">
    <property type="entry name" value="PAS-like_dom_sf"/>
</dbReference>
<evidence type="ECO:0000256" key="6">
    <source>
        <dbReference type="ARBA" id="ARBA00023012"/>
    </source>
</evidence>
<dbReference type="AlphaFoldDB" id="A0A9E7SUZ8"/>
<dbReference type="SUPFAM" id="SSF55785">
    <property type="entry name" value="PYP-like sensor domain (PAS domain)"/>
    <property type="match status" value="1"/>
</dbReference>